<feature type="transmembrane region" description="Helical" evidence="5">
    <location>
        <begin position="168"/>
        <end position="189"/>
    </location>
</feature>
<evidence type="ECO:0000313" key="7">
    <source>
        <dbReference type="EMBL" id="KAA1188827.1"/>
    </source>
</evidence>
<keyword evidence="5" id="KW-0812">Transmembrane</keyword>
<evidence type="ECO:0000256" key="1">
    <source>
        <dbReference type="ARBA" id="ARBA00001946"/>
    </source>
</evidence>
<dbReference type="Proteomes" id="UP000323708">
    <property type="component" value="Unassembled WGS sequence"/>
</dbReference>
<dbReference type="AlphaFoldDB" id="A0A5B0WQG6"/>
<dbReference type="FunFam" id="3.30.70.270:FF:000001">
    <property type="entry name" value="Diguanylate cyclase domain protein"/>
    <property type="match status" value="1"/>
</dbReference>
<evidence type="ECO:0000259" key="6">
    <source>
        <dbReference type="PROSITE" id="PS50887"/>
    </source>
</evidence>
<dbReference type="RefSeq" id="WP_149612590.1">
    <property type="nucleotide sequence ID" value="NZ_VTUX01000009.1"/>
</dbReference>
<evidence type="ECO:0000313" key="8">
    <source>
        <dbReference type="Proteomes" id="UP000323708"/>
    </source>
</evidence>
<organism evidence="7 8">
    <name type="scientific">Pseudohalioglobus sediminis</name>
    <dbReference type="NCBI Taxonomy" id="2606449"/>
    <lineage>
        <taxon>Bacteria</taxon>
        <taxon>Pseudomonadati</taxon>
        <taxon>Pseudomonadota</taxon>
        <taxon>Gammaproteobacteria</taxon>
        <taxon>Cellvibrionales</taxon>
        <taxon>Halieaceae</taxon>
        <taxon>Pseudohalioglobus</taxon>
    </lineage>
</organism>
<feature type="transmembrane region" description="Helical" evidence="5">
    <location>
        <begin position="86"/>
        <end position="108"/>
    </location>
</feature>
<gene>
    <name evidence="7" type="ORF">F0M18_16610</name>
</gene>
<dbReference type="InterPro" id="IPR029787">
    <property type="entry name" value="Nucleotide_cyclase"/>
</dbReference>
<dbReference type="CDD" id="cd01949">
    <property type="entry name" value="GGDEF"/>
    <property type="match status" value="1"/>
</dbReference>
<comment type="catalytic activity">
    <reaction evidence="3">
        <text>2 GTP = 3',3'-c-di-GMP + 2 diphosphate</text>
        <dbReference type="Rhea" id="RHEA:24898"/>
        <dbReference type="ChEBI" id="CHEBI:33019"/>
        <dbReference type="ChEBI" id="CHEBI:37565"/>
        <dbReference type="ChEBI" id="CHEBI:58805"/>
        <dbReference type="EC" id="2.7.7.65"/>
    </reaction>
</comment>
<dbReference type="EMBL" id="VTUX01000009">
    <property type="protein sequence ID" value="KAA1188827.1"/>
    <property type="molecule type" value="Genomic_DNA"/>
</dbReference>
<sequence length="408" mass="45742">MIYQRRIPREELFSSQLELLMQNGQLATVTAHLIGVAATIAMFWPFLDITVILLWAAAFLILLLLRSLQMSNALVSRSYLTNARGVYLRLIAGAAATGAIWAGVYIFAAHHVPITMQYTFLLLILMITAISVGFSVIIREYFIAYLFAAIWPIAWWSLAHYWEQPYNLLIGLGLLAFCAVLVVVCDRLYRSFRNMIVLNWERETMSQELADITNSLRDRNRQLRDARRQLTDLANIDELTGLGNRRVVNRALKEEINRARRSGGFVSLILLDVDFFKNYNDTYGHPAGDLVLQKLADLMQQASSRAGEVVARYGGEEFVLILPGAEPDSALRTANRLKDMVEDEKIPHESSGAADVITVSQGLVTVQPEGELLPAELISRADQALYKAKKAGRNRIAVAGRYEPSLNL</sequence>
<feature type="coiled-coil region" evidence="4">
    <location>
        <begin position="209"/>
        <end position="236"/>
    </location>
</feature>
<keyword evidence="5" id="KW-0472">Membrane</keyword>
<dbReference type="EC" id="2.7.7.65" evidence="2"/>
<proteinExistence type="predicted"/>
<name>A0A5B0WQG6_9GAMM</name>
<comment type="cofactor">
    <cofactor evidence="1">
        <name>Mg(2+)</name>
        <dbReference type="ChEBI" id="CHEBI:18420"/>
    </cofactor>
</comment>
<dbReference type="GO" id="GO:1902201">
    <property type="term" value="P:negative regulation of bacterial-type flagellum-dependent cell motility"/>
    <property type="evidence" value="ECO:0007669"/>
    <property type="project" value="TreeGrafter"/>
</dbReference>
<dbReference type="InterPro" id="IPR043128">
    <property type="entry name" value="Rev_trsase/Diguanyl_cyclase"/>
</dbReference>
<evidence type="ECO:0000256" key="4">
    <source>
        <dbReference type="SAM" id="Coils"/>
    </source>
</evidence>
<dbReference type="PANTHER" id="PTHR45138">
    <property type="entry name" value="REGULATORY COMPONENTS OF SENSORY TRANSDUCTION SYSTEM"/>
    <property type="match status" value="1"/>
</dbReference>
<dbReference type="Gene3D" id="3.30.70.270">
    <property type="match status" value="1"/>
</dbReference>
<comment type="caution">
    <text evidence="7">The sequence shown here is derived from an EMBL/GenBank/DDBJ whole genome shotgun (WGS) entry which is preliminary data.</text>
</comment>
<feature type="domain" description="GGDEF" evidence="6">
    <location>
        <begin position="264"/>
        <end position="401"/>
    </location>
</feature>
<dbReference type="GO" id="GO:0005886">
    <property type="term" value="C:plasma membrane"/>
    <property type="evidence" value="ECO:0007669"/>
    <property type="project" value="TreeGrafter"/>
</dbReference>
<reference evidence="7 8" key="1">
    <citation type="submission" date="2019-09" db="EMBL/GenBank/DDBJ databases">
        <authorList>
            <person name="Chen X.-Y."/>
        </authorList>
    </citation>
    <scope>NUCLEOTIDE SEQUENCE [LARGE SCALE GENOMIC DNA]</scope>
    <source>
        <strain evidence="7 8">NY5</strain>
    </source>
</reference>
<dbReference type="InterPro" id="IPR000160">
    <property type="entry name" value="GGDEF_dom"/>
</dbReference>
<feature type="transmembrane region" description="Helical" evidence="5">
    <location>
        <begin position="49"/>
        <end position="65"/>
    </location>
</feature>
<dbReference type="Pfam" id="PF00990">
    <property type="entry name" value="GGDEF"/>
    <property type="match status" value="1"/>
</dbReference>
<accession>A0A5B0WQG6</accession>
<evidence type="ECO:0000256" key="2">
    <source>
        <dbReference type="ARBA" id="ARBA00012528"/>
    </source>
</evidence>
<evidence type="ECO:0000256" key="3">
    <source>
        <dbReference type="ARBA" id="ARBA00034247"/>
    </source>
</evidence>
<dbReference type="GO" id="GO:0043709">
    <property type="term" value="P:cell adhesion involved in single-species biofilm formation"/>
    <property type="evidence" value="ECO:0007669"/>
    <property type="project" value="TreeGrafter"/>
</dbReference>
<dbReference type="NCBIfam" id="TIGR00254">
    <property type="entry name" value="GGDEF"/>
    <property type="match status" value="1"/>
</dbReference>
<dbReference type="InterPro" id="IPR050469">
    <property type="entry name" value="Diguanylate_Cyclase"/>
</dbReference>
<feature type="transmembrane region" description="Helical" evidence="5">
    <location>
        <begin position="141"/>
        <end position="162"/>
    </location>
</feature>
<keyword evidence="5" id="KW-1133">Transmembrane helix</keyword>
<evidence type="ECO:0000256" key="5">
    <source>
        <dbReference type="SAM" id="Phobius"/>
    </source>
</evidence>
<dbReference type="PANTHER" id="PTHR45138:SF9">
    <property type="entry name" value="DIGUANYLATE CYCLASE DGCM-RELATED"/>
    <property type="match status" value="1"/>
</dbReference>
<feature type="transmembrane region" description="Helical" evidence="5">
    <location>
        <begin position="114"/>
        <end position="134"/>
    </location>
</feature>
<dbReference type="PROSITE" id="PS50887">
    <property type="entry name" value="GGDEF"/>
    <property type="match status" value="1"/>
</dbReference>
<dbReference type="GO" id="GO:0052621">
    <property type="term" value="F:diguanylate cyclase activity"/>
    <property type="evidence" value="ECO:0007669"/>
    <property type="project" value="UniProtKB-EC"/>
</dbReference>
<dbReference type="SUPFAM" id="SSF55073">
    <property type="entry name" value="Nucleotide cyclase"/>
    <property type="match status" value="1"/>
</dbReference>
<protein>
    <recommendedName>
        <fullName evidence="2">diguanylate cyclase</fullName>
        <ecNumber evidence="2">2.7.7.65</ecNumber>
    </recommendedName>
</protein>
<keyword evidence="4" id="KW-0175">Coiled coil</keyword>
<keyword evidence="8" id="KW-1185">Reference proteome</keyword>
<dbReference type="SMART" id="SM00267">
    <property type="entry name" value="GGDEF"/>
    <property type="match status" value="1"/>
</dbReference>